<dbReference type="SUPFAM" id="SSF100950">
    <property type="entry name" value="NagB/RpiA/CoA transferase-like"/>
    <property type="match status" value="1"/>
</dbReference>
<dbReference type="InterPro" id="IPR037171">
    <property type="entry name" value="NagB/RpiA_transferase-like"/>
</dbReference>
<dbReference type="PANTHER" id="PTHR47153:SF2">
    <property type="entry name" value="LACTATE UTILIZATION PROTEIN B"/>
    <property type="match status" value="1"/>
</dbReference>
<evidence type="ECO:0000256" key="3">
    <source>
        <dbReference type="ARBA" id="ARBA00022723"/>
    </source>
</evidence>
<keyword evidence="5" id="KW-0249">Electron transport</keyword>
<dbReference type="GO" id="GO:0046872">
    <property type="term" value="F:metal ion binding"/>
    <property type="evidence" value="ECO:0007669"/>
    <property type="project" value="UniProtKB-KW"/>
</dbReference>
<dbReference type="InterPro" id="IPR024185">
    <property type="entry name" value="FTHF_cligase-like_sf"/>
</dbReference>
<evidence type="ECO:0000256" key="7">
    <source>
        <dbReference type="ARBA" id="ARBA00023014"/>
    </source>
</evidence>
<feature type="domain" description="4Fe-4S ferredoxin-type" evidence="8">
    <location>
        <begin position="311"/>
        <end position="333"/>
    </location>
</feature>
<dbReference type="InterPro" id="IPR017900">
    <property type="entry name" value="4Fe4S_Fe_S_CS"/>
</dbReference>
<keyword evidence="3" id="KW-0479">Metal-binding</keyword>
<dbReference type="GO" id="GO:0051539">
    <property type="term" value="F:4 iron, 4 sulfur cluster binding"/>
    <property type="evidence" value="ECO:0007669"/>
    <property type="project" value="UniProtKB-KW"/>
</dbReference>
<dbReference type="AlphaFoldDB" id="A0A1F7SJP7"/>
<dbReference type="Pfam" id="PF02589">
    <property type="entry name" value="LUD_dom"/>
    <property type="match status" value="1"/>
</dbReference>
<keyword evidence="4" id="KW-0677">Repeat</keyword>
<keyword evidence="6" id="KW-0408">Iron</keyword>
<dbReference type="PROSITE" id="PS51379">
    <property type="entry name" value="4FE4S_FER_2"/>
    <property type="match status" value="2"/>
</dbReference>
<comment type="caution">
    <text evidence="9">The sequence shown here is derived from an EMBL/GenBank/DDBJ whole genome shotgun (WGS) entry which is preliminary data.</text>
</comment>
<dbReference type="GO" id="GO:0016491">
    <property type="term" value="F:oxidoreductase activity"/>
    <property type="evidence" value="ECO:0007669"/>
    <property type="project" value="UniProtKB-ARBA"/>
</dbReference>
<dbReference type="InterPro" id="IPR009051">
    <property type="entry name" value="Helical_ferredxn"/>
</dbReference>
<dbReference type="NCBIfam" id="NF045670">
    <property type="entry name" value="quin_L_LdhH"/>
    <property type="match status" value="1"/>
</dbReference>
<evidence type="ECO:0000256" key="2">
    <source>
        <dbReference type="ARBA" id="ARBA00022485"/>
    </source>
</evidence>
<dbReference type="Gene3D" id="1.10.1060.10">
    <property type="entry name" value="Alpha-helical ferredoxin"/>
    <property type="match status" value="1"/>
</dbReference>
<dbReference type="Pfam" id="PF02754">
    <property type="entry name" value="CCG"/>
    <property type="match status" value="2"/>
</dbReference>
<evidence type="ECO:0000313" key="9">
    <source>
        <dbReference type="EMBL" id="OGL53985.1"/>
    </source>
</evidence>
<dbReference type="PANTHER" id="PTHR47153">
    <property type="entry name" value="LACTATE UTILIZATION PROTEIN B"/>
    <property type="match status" value="1"/>
</dbReference>
<keyword evidence="2" id="KW-0004">4Fe-4S</keyword>
<evidence type="ECO:0000256" key="5">
    <source>
        <dbReference type="ARBA" id="ARBA00022982"/>
    </source>
</evidence>
<dbReference type="InterPro" id="IPR004452">
    <property type="entry name" value="LutB/LldF"/>
</dbReference>
<dbReference type="SUPFAM" id="SSF46548">
    <property type="entry name" value="alpha-helical ferredoxin"/>
    <property type="match status" value="1"/>
</dbReference>
<dbReference type="Gene3D" id="3.40.50.10420">
    <property type="entry name" value="NagB/RpiA/CoA transferase-like"/>
    <property type="match status" value="1"/>
</dbReference>
<dbReference type="PROSITE" id="PS00198">
    <property type="entry name" value="4FE4S_FER_1"/>
    <property type="match status" value="2"/>
</dbReference>
<evidence type="ECO:0000256" key="1">
    <source>
        <dbReference type="ARBA" id="ARBA00022448"/>
    </source>
</evidence>
<dbReference type="InterPro" id="IPR017896">
    <property type="entry name" value="4Fe4S_Fe-S-bd"/>
</dbReference>
<dbReference type="InterPro" id="IPR054704">
    <property type="entry name" value="Quin_L_LdhH-like"/>
</dbReference>
<evidence type="ECO:0000259" key="8">
    <source>
        <dbReference type="PROSITE" id="PS51379"/>
    </source>
</evidence>
<evidence type="ECO:0000256" key="6">
    <source>
        <dbReference type="ARBA" id="ARBA00023004"/>
    </source>
</evidence>
<dbReference type="InterPro" id="IPR004017">
    <property type="entry name" value="Cys_rich_dom"/>
</dbReference>
<dbReference type="STRING" id="1817883.A3G31_09475"/>
<keyword evidence="7" id="KW-0411">Iron-sulfur</keyword>
<proteinExistence type="predicted"/>
<dbReference type="GO" id="GO:0006089">
    <property type="term" value="P:lactate metabolic process"/>
    <property type="evidence" value="ECO:0007669"/>
    <property type="project" value="InterPro"/>
</dbReference>
<name>A0A1F7SJP7_9BACT</name>
<dbReference type="EMBL" id="MGDI01000018">
    <property type="protein sequence ID" value="OGL53985.1"/>
    <property type="molecule type" value="Genomic_DNA"/>
</dbReference>
<dbReference type="Proteomes" id="UP000178082">
    <property type="component" value="Unassembled WGS sequence"/>
</dbReference>
<dbReference type="InterPro" id="IPR003741">
    <property type="entry name" value="LUD_dom"/>
</dbReference>
<evidence type="ECO:0000313" key="10">
    <source>
        <dbReference type="Proteomes" id="UP000178082"/>
    </source>
</evidence>
<evidence type="ECO:0000256" key="4">
    <source>
        <dbReference type="ARBA" id="ARBA00022737"/>
    </source>
</evidence>
<feature type="domain" description="4Fe-4S ferredoxin-type" evidence="8">
    <location>
        <begin position="361"/>
        <end position="390"/>
    </location>
</feature>
<reference evidence="9 10" key="1">
    <citation type="journal article" date="2016" name="Nat. Commun.">
        <title>Thousands of microbial genomes shed light on interconnected biogeochemical processes in an aquifer system.</title>
        <authorList>
            <person name="Anantharaman K."/>
            <person name="Brown C.T."/>
            <person name="Hug L.A."/>
            <person name="Sharon I."/>
            <person name="Castelle C.J."/>
            <person name="Probst A.J."/>
            <person name="Thomas B.C."/>
            <person name="Singh A."/>
            <person name="Wilkins M.J."/>
            <person name="Karaoz U."/>
            <person name="Brodie E.L."/>
            <person name="Williams K.H."/>
            <person name="Hubbard S.S."/>
            <person name="Banfield J.F."/>
        </authorList>
    </citation>
    <scope>NUCLEOTIDE SEQUENCE [LARGE SCALE GENOMIC DNA]</scope>
</reference>
<dbReference type="Pfam" id="PF13183">
    <property type="entry name" value="Fer4_8"/>
    <property type="match status" value="1"/>
</dbReference>
<organism evidence="9 10">
    <name type="scientific">Candidatus Schekmanbacteria bacterium RIFCSPLOWO2_12_FULL_38_15</name>
    <dbReference type="NCBI Taxonomy" id="1817883"/>
    <lineage>
        <taxon>Bacteria</taxon>
        <taxon>Candidatus Schekmaniibacteriota</taxon>
    </lineage>
</organism>
<keyword evidence="1" id="KW-0813">Transport</keyword>
<sequence length="721" mass="80601">MSHRKRHKEYLKKVSKAVKNDSQRLAIERTTKRFDENRKKSLKDIENFEELRKEARKIREKGLENLFENIKKFTCEFEKVGGRVIKANTSAEASGFITDLAKKKNVDLIVKSKSLTTEEINLNERLNDAGIKVVETDLGEWIVQLKGEKPSHLLAPAIHLTCEEIAKLFSQVTGKKLPADPSTLVEVARNELRNFFCNAGMGITGANFLISESGTITLVSNEGNARLVSGFPPVHVAIAGIEKFVTSLEETVKLLKLLTISATGQKISTYVSFITGPSRTADIELNITLGAHGPKEVYLIVLDNGRSRMYEDEDFREALYCIRCGACLNVCPVYKEIGGHVFGHVYMGGIGAVLTAFLNGLENAREMAFSCTGCKACSEVCPVKIDIPRLLLKLRERIVKKEGLPWVKKVIFKKLMKNRELFHMAIKTASKLQKPFIKGGTTLRHIPLFFSKYTKSRYLPAIARESLREILEKNPIKKNENPKFKAAFFSGCLIDFIYPEIGKSILKLLGEENVETVFPFEQTCCGIPVLYSGDTGTAKEMALQNIEVLKSFDFIITGCATCLEALRNEYPLLLKNNPTQKAEAESLAKKSYDFSEFLIKFLNYKPKGISNKKVTYHDSCHLHRGLEITEEPRELLQGVKGLNFIEMEFPCHCCGAAGSFAFEYAEISEAILERKLETIRKTGATTVATACPGCIMQIKGGLREAGDKIEVKHIAEILAEN</sequence>
<accession>A0A1F7SJP7</accession>
<protein>
    <recommendedName>
        <fullName evidence="8">4Fe-4S ferredoxin-type domain-containing protein</fullName>
    </recommendedName>
</protein>
<gene>
    <name evidence="9" type="ORF">A3G31_09475</name>
</gene>